<evidence type="ECO:0000256" key="2">
    <source>
        <dbReference type="ARBA" id="ARBA00023125"/>
    </source>
</evidence>
<accession>A0A815Z8P4</accession>
<feature type="DNA-binding region" description="Fork-head" evidence="4">
    <location>
        <begin position="26"/>
        <end position="120"/>
    </location>
</feature>
<organism evidence="6 7">
    <name type="scientific">Adineta steineri</name>
    <dbReference type="NCBI Taxonomy" id="433720"/>
    <lineage>
        <taxon>Eukaryota</taxon>
        <taxon>Metazoa</taxon>
        <taxon>Spiralia</taxon>
        <taxon>Gnathifera</taxon>
        <taxon>Rotifera</taxon>
        <taxon>Eurotatoria</taxon>
        <taxon>Bdelloidea</taxon>
        <taxon>Adinetida</taxon>
        <taxon>Adinetidae</taxon>
        <taxon>Adineta</taxon>
    </lineage>
</organism>
<name>A0A815Z8P4_9BILA</name>
<dbReference type="GO" id="GO:0009653">
    <property type="term" value="P:anatomical structure morphogenesis"/>
    <property type="evidence" value="ECO:0007669"/>
    <property type="project" value="TreeGrafter"/>
</dbReference>
<dbReference type="InterPro" id="IPR050211">
    <property type="entry name" value="FOX_domain-containing"/>
</dbReference>
<dbReference type="PANTHER" id="PTHR11829:SF380">
    <property type="entry name" value="PROTEIN FORK HEAD"/>
    <property type="match status" value="1"/>
</dbReference>
<dbReference type="SUPFAM" id="SSF46785">
    <property type="entry name" value="Winged helix' DNA-binding domain"/>
    <property type="match status" value="1"/>
</dbReference>
<dbReference type="PROSITE" id="PS50039">
    <property type="entry name" value="FORK_HEAD_3"/>
    <property type="match status" value="1"/>
</dbReference>
<dbReference type="GO" id="GO:0005634">
    <property type="term" value="C:nucleus"/>
    <property type="evidence" value="ECO:0007669"/>
    <property type="project" value="UniProtKB-SubCell"/>
</dbReference>
<dbReference type="InterPro" id="IPR036390">
    <property type="entry name" value="WH_DNA-bd_sf"/>
</dbReference>
<dbReference type="Proteomes" id="UP000663832">
    <property type="component" value="Unassembled WGS sequence"/>
</dbReference>
<dbReference type="InterPro" id="IPR030456">
    <property type="entry name" value="TF_fork_head_CS_2"/>
</dbReference>
<evidence type="ECO:0000313" key="7">
    <source>
        <dbReference type="Proteomes" id="UP000663832"/>
    </source>
</evidence>
<dbReference type="GO" id="GO:0000981">
    <property type="term" value="F:DNA-binding transcription factor activity, RNA polymerase II-specific"/>
    <property type="evidence" value="ECO:0007669"/>
    <property type="project" value="TreeGrafter"/>
</dbReference>
<dbReference type="PROSITE" id="PS00658">
    <property type="entry name" value="FORK_HEAD_2"/>
    <property type="match status" value="1"/>
</dbReference>
<gene>
    <name evidence="6" type="ORF">QVE165_LOCUS50060</name>
</gene>
<protein>
    <recommendedName>
        <fullName evidence="5">Fork-head domain-containing protein</fullName>
    </recommendedName>
</protein>
<dbReference type="InterPro" id="IPR036388">
    <property type="entry name" value="WH-like_DNA-bd_sf"/>
</dbReference>
<evidence type="ECO:0000256" key="4">
    <source>
        <dbReference type="PROSITE-ProRule" id="PRU00089"/>
    </source>
</evidence>
<keyword evidence="3 4" id="KW-0539">Nucleus</keyword>
<dbReference type="InterPro" id="IPR001766">
    <property type="entry name" value="Fork_head_dom"/>
</dbReference>
<dbReference type="PRINTS" id="PR00053">
    <property type="entry name" value="FORKHEAD"/>
</dbReference>
<dbReference type="Pfam" id="PF00250">
    <property type="entry name" value="Forkhead"/>
    <property type="match status" value="1"/>
</dbReference>
<reference evidence="6" key="1">
    <citation type="submission" date="2021-02" db="EMBL/GenBank/DDBJ databases">
        <authorList>
            <person name="Nowell W R."/>
        </authorList>
    </citation>
    <scope>NUCLEOTIDE SEQUENCE</scope>
</reference>
<comment type="subcellular location">
    <subcellularLocation>
        <location evidence="1 4">Nucleus</location>
    </subcellularLocation>
</comment>
<evidence type="ECO:0000256" key="3">
    <source>
        <dbReference type="ARBA" id="ARBA00023242"/>
    </source>
</evidence>
<sequence>MNSIPSSYSNDHLWSSSSQRRYAASKPPYSYISLIAHAISNSPERMCTLAQIYQYIQDHYAYYRQNQQRWQNSIRHSLSFNDCFVKVPRSADRPGKGSYWTLHPDSGNMFENGCYLRRQKRFKLKDNKTHSSDHTIQGIDSSDSSLTTSEQYYHQYKTEYPTEIYDSNNNGLQYEHNQQFFLQQFIPPDTFRIDNLFNYYEQTNSS</sequence>
<evidence type="ECO:0000313" key="6">
    <source>
        <dbReference type="EMBL" id="CAF1581220.1"/>
    </source>
</evidence>
<keyword evidence="7" id="KW-1185">Reference proteome</keyword>
<comment type="caution">
    <text evidence="6">The sequence shown here is derived from an EMBL/GenBank/DDBJ whole genome shotgun (WGS) entry which is preliminary data.</text>
</comment>
<dbReference type="GO" id="GO:0030154">
    <property type="term" value="P:cell differentiation"/>
    <property type="evidence" value="ECO:0007669"/>
    <property type="project" value="TreeGrafter"/>
</dbReference>
<keyword evidence="2 4" id="KW-0238">DNA-binding</keyword>
<dbReference type="EMBL" id="CAJNOM010000953">
    <property type="protein sequence ID" value="CAF1581220.1"/>
    <property type="molecule type" value="Genomic_DNA"/>
</dbReference>
<evidence type="ECO:0000259" key="5">
    <source>
        <dbReference type="PROSITE" id="PS50039"/>
    </source>
</evidence>
<proteinExistence type="predicted"/>
<dbReference type="PANTHER" id="PTHR11829">
    <property type="entry name" value="FORKHEAD BOX PROTEIN"/>
    <property type="match status" value="1"/>
</dbReference>
<dbReference type="FunFam" id="1.10.10.10:FF:000042">
    <property type="entry name" value="hepatocyte nuclear factor 3-beta"/>
    <property type="match status" value="1"/>
</dbReference>
<dbReference type="OrthoDB" id="5954824at2759"/>
<dbReference type="InterPro" id="IPR018122">
    <property type="entry name" value="TF_fork_head_CS_1"/>
</dbReference>
<dbReference type="GO" id="GO:0000978">
    <property type="term" value="F:RNA polymerase II cis-regulatory region sequence-specific DNA binding"/>
    <property type="evidence" value="ECO:0007669"/>
    <property type="project" value="TreeGrafter"/>
</dbReference>
<feature type="domain" description="Fork-head" evidence="5">
    <location>
        <begin position="26"/>
        <end position="120"/>
    </location>
</feature>
<dbReference type="AlphaFoldDB" id="A0A815Z8P4"/>
<dbReference type="PROSITE" id="PS00657">
    <property type="entry name" value="FORK_HEAD_1"/>
    <property type="match status" value="1"/>
</dbReference>
<dbReference type="Gene3D" id="1.10.10.10">
    <property type="entry name" value="Winged helix-like DNA-binding domain superfamily/Winged helix DNA-binding domain"/>
    <property type="match status" value="1"/>
</dbReference>
<evidence type="ECO:0000256" key="1">
    <source>
        <dbReference type="ARBA" id="ARBA00004123"/>
    </source>
</evidence>
<dbReference type="SMART" id="SM00339">
    <property type="entry name" value="FH"/>
    <property type="match status" value="1"/>
</dbReference>